<comment type="catalytic activity">
    <reaction evidence="10">
        <text>ATP + H2O = ADP + phosphate + H(+)</text>
        <dbReference type="Rhea" id="RHEA:13065"/>
        <dbReference type="ChEBI" id="CHEBI:15377"/>
        <dbReference type="ChEBI" id="CHEBI:15378"/>
        <dbReference type="ChEBI" id="CHEBI:30616"/>
        <dbReference type="ChEBI" id="CHEBI:43474"/>
        <dbReference type="ChEBI" id="CHEBI:456216"/>
    </reaction>
</comment>
<feature type="binding site" evidence="10">
    <location>
        <position position="375"/>
    </location>
    <ligand>
        <name>ATP</name>
        <dbReference type="ChEBI" id="CHEBI:30616"/>
    </ligand>
</feature>
<evidence type="ECO:0000313" key="12">
    <source>
        <dbReference type="EMBL" id="RYR46549.1"/>
    </source>
</evidence>
<feature type="binding site" evidence="10">
    <location>
        <position position="373"/>
    </location>
    <ligand>
        <name>ATP</name>
        <dbReference type="ChEBI" id="CHEBI:30616"/>
    </ligand>
</feature>
<dbReference type="GO" id="GO:0005634">
    <property type="term" value="C:nucleus"/>
    <property type="evidence" value="ECO:0007669"/>
    <property type="project" value="UniProtKB-SubCell"/>
</dbReference>
<dbReference type="AlphaFoldDB" id="A0A445C6K7"/>
<dbReference type="GO" id="GO:0006364">
    <property type="term" value="P:rRNA processing"/>
    <property type="evidence" value="ECO:0007669"/>
    <property type="project" value="UniProtKB-KW"/>
</dbReference>
<accession>A0A445C6K7</accession>
<name>A0A445C6K7_ARAHY</name>
<dbReference type="GO" id="GO:0005737">
    <property type="term" value="C:cytoplasm"/>
    <property type="evidence" value="ECO:0007669"/>
    <property type="project" value="UniProtKB-SubCell"/>
</dbReference>
<dbReference type="HAMAP" id="MF_00039">
    <property type="entry name" value="Adenylate_kinase_AK6"/>
    <property type="match status" value="1"/>
</dbReference>
<keyword evidence="4 10" id="KW-0698">rRNA processing</keyword>
<evidence type="ECO:0000256" key="9">
    <source>
        <dbReference type="ARBA" id="ARBA00023242"/>
    </source>
</evidence>
<dbReference type="STRING" id="3818.A0A445C6K7"/>
<keyword evidence="9 10" id="KW-0539">Nucleus</keyword>
<dbReference type="GO" id="GO:0005524">
    <property type="term" value="F:ATP binding"/>
    <property type="evidence" value="ECO:0007669"/>
    <property type="project" value="UniProtKB-KW"/>
</dbReference>
<evidence type="ECO:0000256" key="2">
    <source>
        <dbReference type="ARBA" id="ARBA00022490"/>
    </source>
</evidence>
<dbReference type="SUPFAM" id="SSF52540">
    <property type="entry name" value="P-loop containing nucleoside triphosphate hydrolases"/>
    <property type="match status" value="1"/>
</dbReference>
<comment type="subcellular location">
    <subcellularLocation>
        <location evidence="10">Cytoplasm</location>
    </subcellularLocation>
    <subcellularLocation>
        <location evidence="10">Nucleus</location>
    </subcellularLocation>
</comment>
<gene>
    <name evidence="12" type="ORF">Ahy_A07g032284</name>
</gene>
<evidence type="ECO:0000256" key="7">
    <source>
        <dbReference type="ARBA" id="ARBA00022777"/>
    </source>
</evidence>
<feature type="compositionally biased region" description="Basic residues" evidence="11">
    <location>
        <begin position="127"/>
        <end position="136"/>
    </location>
</feature>
<dbReference type="FunFam" id="3.40.50.300:FF:000372">
    <property type="entry name" value="Adenylate kinase isoenzyme 6 homolog"/>
    <property type="match status" value="1"/>
</dbReference>
<comment type="catalytic activity">
    <reaction evidence="1 10">
        <text>AMP + ATP = 2 ADP</text>
        <dbReference type="Rhea" id="RHEA:12973"/>
        <dbReference type="ChEBI" id="CHEBI:30616"/>
        <dbReference type="ChEBI" id="CHEBI:456215"/>
        <dbReference type="ChEBI" id="CHEBI:456216"/>
        <dbReference type="EC" id="2.7.4.3"/>
    </reaction>
</comment>
<feature type="region of interest" description="Disordered" evidence="11">
    <location>
        <begin position="120"/>
        <end position="146"/>
    </location>
</feature>
<evidence type="ECO:0000256" key="1">
    <source>
        <dbReference type="ARBA" id="ARBA00000582"/>
    </source>
</evidence>
<keyword evidence="13" id="KW-1185">Reference proteome</keyword>
<dbReference type="InterPro" id="IPR027417">
    <property type="entry name" value="P-loop_NTPase"/>
</dbReference>
<dbReference type="InterPro" id="IPR020618">
    <property type="entry name" value="Adenyl_kinase_AK6"/>
</dbReference>
<dbReference type="PANTHER" id="PTHR12595:SF0">
    <property type="entry name" value="ADENYLATE KINASE ISOENZYME 6"/>
    <property type="match status" value="1"/>
</dbReference>
<proteinExistence type="inferred from homology"/>
<evidence type="ECO:0000256" key="10">
    <source>
        <dbReference type="HAMAP-Rule" id="MF_03173"/>
    </source>
</evidence>
<comment type="caution">
    <text evidence="12">The sequence shown here is derived from an EMBL/GenBank/DDBJ whole genome shotgun (WGS) entry which is preliminary data.</text>
</comment>
<feature type="binding site" evidence="10">
    <location>
        <position position="377"/>
    </location>
    <ligand>
        <name>ATP</name>
        <dbReference type="ChEBI" id="CHEBI:30616"/>
    </ligand>
</feature>
<evidence type="ECO:0000256" key="6">
    <source>
        <dbReference type="ARBA" id="ARBA00022741"/>
    </source>
</evidence>
<evidence type="ECO:0000256" key="3">
    <source>
        <dbReference type="ARBA" id="ARBA00022517"/>
    </source>
</evidence>
<dbReference type="PANTHER" id="PTHR12595">
    <property type="entry name" value="POS9-ACTIVATING FACTOR FAP7-RELATED"/>
    <property type="match status" value="1"/>
</dbReference>
<dbReference type="Pfam" id="PF13238">
    <property type="entry name" value="AAA_18"/>
    <property type="match status" value="1"/>
</dbReference>
<keyword evidence="6 10" id="KW-0547">Nucleotide-binding</keyword>
<dbReference type="Proteomes" id="UP000289738">
    <property type="component" value="Chromosome A07"/>
</dbReference>
<protein>
    <recommendedName>
        <fullName evidence="10">Adenylate kinase isoenzyme 6 homolog</fullName>
        <shortName evidence="10">AK6</shortName>
        <ecNumber evidence="10">2.7.4.3</ecNumber>
    </recommendedName>
    <alternativeName>
        <fullName evidence="10">Dual activity adenylate kinase/ATPase</fullName>
        <shortName evidence="10">AK/ATPase</shortName>
    </alternativeName>
</protein>
<feature type="region of interest" description="LID" evidence="10">
    <location>
        <begin position="468"/>
        <end position="478"/>
    </location>
</feature>
<dbReference type="EMBL" id="SDMP01000007">
    <property type="protein sequence ID" value="RYR46549.1"/>
    <property type="molecule type" value="Genomic_DNA"/>
</dbReference>
<comment type="caution">
    <text evidence="10">Lacks conserved residue(s) required for the propagation of feature annotation.</text>
</comment>
<evidence type="ECO:0000256" key="4">
    <source>
        <dbReference type="ARBA" id="ARBA00022552"/>
    </source>
</evidence>
<dbReference type="GO" id="GO:0004017">
    <property type="term" value="F:AMP kinase activity"/>
    <property type="evidence" value="ECO:0007669"/>
    <property type="project" value="UniProtKB-UniRule"/>
</dbReference>
<organism evidence="12 13">
    <name type="scientific">Arachis hypogaea</name>
    <name type="common">Peanut</name>
    <dbReference type="NCBI Taxonomy" id="3818"/>
    <lineage>
        <taxon>Eukaryota</taxon>
        <taxon>Viridiplantae</taxon>
        <taxon>Streptophyta</taxon>
        <taxon>Embryophyta</taxon>
        <taxon>Tracheophyta</taxon>
        <taxon>Spermatophyta</taxon>
        <taxon>Magnoliopsida</taxon>
        <taxon>eudicotyledons</taxon>
        <taxon>Gunneridae</taxon>
        <taxon>Pentapetalae</taxon>
        <taxon>rosids</taxon>
        <taxon>fabids</taxon>
        <taxon>Fabales</taxon>
        <taxon>Fabaceae</taxon>
        <taxon>Papilionoideae</taxon>
        <taxon>50 kb inversion clade</taxon>
        <taxon>dalbergioids sensu lato</taxon>
        <taxon>Dalbergieae</taxon>
        <taxon>Pterocarpus clade</taxon>
        <taxon>Arachis</taxon>
    </lineage>
</organism>
<evidence type="ECO:0000256" key="8">
    <source>
        <dbReference type="ARBA" id="ARBA00022840"/>
    </source>
</evidence>
<dbReference type="GO" id="GO:0042274">
    <property type="term" value="P:ribosomal small subunit biogenesis"/>
    <property type="evidence" value="ECO:0007669"/>
    <property type="project" value="UniProtKB-UniRule"/>
</dbReference>
<evidence type="ECO:0000313" key="13">
    <source>
        <dbReference type="Proteomes" id="UP000289738"/>
    </source>
</evidence>
<dbReference type="EC" id="2.7.4.3" evidence="10"/>
<feature type="region of interest" description="NMPbind" evidence="10">
    <location>
        <begin position="393"/>
        <end position="416"/>
    </location>
</feature>
<keyword evidence="5 10" id="KW-0808">Transferase</keyword>
<keyword evidence="3 10" id="KW-0690">Ribosome biogenesis</keyword>
<sequence>MVTGGGKGRRKMREWSRGSFVCILSWQFRLHSLVAVPSAFRGSYICILSWQSLPSALPSDKRQFHLRFLQTSGNFVCASFRLAAVPSALPSDKRQFRLRFLLQFRLHPFYQFMQSAEHAWPQPGKNPSRHHRHHRRREEPCLPPSVAVRGLSPRVFVRHSQGSSPSLRSVRSNQSQAHCFFLELGRRRVIAVVCHCCLSPSVAVRGLSPRSLSSSVGIIQVKPPVRCLFPRSAPILHRIRPACRRLVAVALSKWKVEYVLLCFQGFQVELPSHRLLSSPSERPASKSHRLLPHFPFIAQQPSQPSFLSIAQPPGERGSLSRAVTVRRRQLWSTAATACSKAVRSPFEGFWVVVMVEESGRRKRPNILVTGTPGTGKTTTCTALAEATQLRHINVGDLVRDKNLHDGWDDELDCFVLNEDLVCDELEDQMEEGGNIVDYHGCDFFPERWFDCVVVLQTDNTVLYDRLSRRGYNESKLSNNIECEIFQVLLEEAKESYPEDRVVAMKSDTIEDINRNVSTLTDWVRNWHPTS</sequence>
<comment type="subunit">
    <text evidence="10">Interacts with small ribosomal subunit protein uS11. Not a structural component of 43S pre-ribosomes, but transiently interacts with them by binding to uS11.</text>
</comment>
<comment type="function">
    <text evidence="10">Broad-specificity nucleoside monophosphate (NMP) kinase that catalyzes the reversible transfer of the terminal phosphate group between nucleoside triphosphates and monophosphates. Has also ATPase activity. Involved in the late cytoplasmic maturation steps of the 40S ribosomal particles, specifically 18S rRNA maturation. While NMP activity is not required for ribosome maturation, ATPase activity is. Associates transiently with small ribosomal subunit protein uS11. ATP hydrolysis breaks the interaction with uS11. May temporarily remove uS11 from the ribosome to enable a conformational change of the ribosomal RNA that is needed for the final maturation step of the small ribosomal subunit. Its NMP activity may have a role in nuclear energy homeostasis.</text>
</comment>
<feature type="binding site" evidence="10">
    <location>
        <position position="378"/>
    </location>
    <ligand>
        <name>ATP</name>
        <dbReference type="ChEBI" id="CHEBI:30616"/>
    </ligand>
</feature>
<dbReference type="GO" id="GO:0016887">
    <property type="term" value="F:ATP hydrolysis activity"/>
    <property type="evidence" value="ECO:0007669"/>
    <property type="project" value="UniProtKB-UniRule"/>
</dbReference>
<keyword evidence="7 10" id="KW-0418">Kinase</keyword>
<evidence type="ECO:0000256" key="5">
    <source>
        <dbReference type="ARBA" id="ARBA00022679"/>
    </source>
</evidence>
<evidence type="ECO:0000256" key="11">
    <source>
        <dbReference type="SAM" id="MobiDB-lite"/>
    </source>
</evidence>
<keyword evidence="2 10" id="KW-0963">Cytoplasm</keyword>
<feature type="binding site" evidence="10">
    <location>
        <position position="469"/>
    </location>
    <ligand>
        <name>ATP</name>
        <dbReference type="ChEBI" id="CHEBI:30616"/>
    </ligand>
</feature>
<keyword evidence="8 10" id="KW-0067">ATP-binding</keyword>
<dbReference type="Gene3D" id="3.40.50.300">
    <property type="entry name" value="P-loop containing nucleotide triphosphate hydrolases"/>
    <property type="match status" value="1"/>
</dbReference>
<feature type="binding site" evidence="10">
    <location>
        <position position="376"/>
    </location>
    <ligand>
        <name>ATP</name>
        <dbReference type="ChEBI" id="CHEBI:30616"/>
    </ligand>
</feature>
<reference evidence="12 13" key="1">
    <citation type="submission" date="2019-01" db="EMBL/GenBank/DDBJ databases">
        <title>Sequencing of cultivated peanut Arachis hypogaea provides insights into genome evolution and oil improvement.</title>
        <authorList>
            <person name="Chen X."/>
        </authorList>
    </citation>
    <scope>NUCLEOTIDE SEQUENCE [LARGE SCALE GENOMIC DNA]</scope>
    <source>
        <strain evidence="13">cv. Fuhuasheng</strain>
        <tissue evidence="12">Leaves</tissue>
    </source>
</reference>
<comment type="similarity">
    <text evidence="10">Belongs to the adenylate kinase family. AK6 subfamily.</text>
</comment>